<dbReference type="FunFam" id="2.130.10.10:FF:000689">
    <property type="entry name" value="U4/U6 small nuclear ribonucleoprotein PRP4-like protein"/>
    <property type="match status" value="1"/>
</dbReference>
<dbReference type="RefSeq" id="XP_024385031.1">
    <property type="nucleotide sequence ID" value="XM_024529263.2"/>
</dbReference>
<feature type="compositionally biased region" description="Low complexity" evidence="4">
    <location>
        <begin position="35"/>
        <end position="45"/>
    </location>
</feature>
<dbReference type="PROSITE" id="PS50294">
    <property type="entry name" value="WD_REPEATS_REGION"/>
    <property type="match status" value="5"/>
</dbReference>
<dbReference type="GO" id="GO:0017070">
    <property type="term" value="F:U6 snRNA binding"/>
    <property type="evidence" value="ECO:0000318"/>
    <property type="project" value="GO_Central"/>
</dbReference>
<feature type="repeat" description="WD" evidence="3">
    <location>
        <begin position="361"/>
        <end position="402"/>
    </location>
</feature>
<evidence type="ECO:0000259" key="5">
    <source>
        <dbReference type="SMART" id="SM00500"/>
    </source>
</evidence>
<dbReference type="Gene3D" id="2.130.10.10">
    <property type="entry name" value="YVTN repeat-like/Quinoprotein amine dehydrogenase"/>
    <property type="match status" value="3"/>
</dbReference>
<dbReference type="SUPFAM" id="SSF50978">
    <property type="entry name" value="WD40 repeat-like"/>
    <property type="match status" value="1"/>
</dbReference>
<dbReference type="OMA" id="LNEPICY"/>
<dbReference type="PANTHER" id="PTHR19846:SF0">
    <property type="entry name" value="PRE-MRNA PROCESSING FACTOR 4"/>
    <property type="match status" value="1"/>
</dbReference>
<protein>
    <recommendedName>
        <fullName evidence="5">Pre-mRNA processing factor 4 (PRP4)-like domain-containing protein</fullName>
    </recommendedName>
</protein>
<sequence length="541" mass="60300">MADSSLPPGVTLEEDVDMDHPRYPSLGPAPDNGEPSSPDDSPDSPTAEPMENDEHLYQVSEESQRARERKEQLVQQLLMRRRATALAVPTNDSAVRQRLRHLGHPITLFGEREMERRDRLRAVMAKLDADGELDKLVQAHEASADAHADEAHHETVQDDVPPLQLFYTEGSAELLEARKQILRYSLRRSWTRIERAKRKRNDPDEDEDAEIDEVLKSMEETSLDCSEIGDGRPLSSCSFSPDASLLATSSWTGVAKLWSMPDVQHLATFKGYHTERVTDVVIHPGACKSQDAGAGNVATASADRTAILWSLEGKKLQSYEGHLDRLARIAFHPSGLYLGTASFDKTWRLWDVSTGIELLLQEGHSRSVYGIAFQQDGALAASCGMDALSRVWDLRTGKSILALEGHVKAVYGVDFSPNGYHLATGSDDHTCRVWDLRKKQCLYVIPAHNSLVSQVKYDPSDGYFLVTASFDNTSRIWSGRDFKPVKTLAGHESKVAGIDVSTDGSYIATVSHDRTIKLWSHYKSWSYDKSEFMNETMSNAE</sequence>
<dbReference type="Pfam" id="PF08799">
    <property type="entry name" value="PRP4"/>
    <property type="match status" value="1"/>
</dbReference>
<dbReference type="EMBL" id="ABEU02000009">
    <property type="protein sequence ID" value="PNR48111.1"/>
    <property type="molecule type" value="Genomic_DNA"/>
</dbReference>
<dbReference type="AlphaFoldDB" id="A0A2K1K2V4"/>
<dbReference type="InterPro" id="IPR001680">
    <property type="entry name" value="WD40_rpt"/>
</dbReference>
<dbReference type="Pfam" id="PF00400">
    <property type="entry name" value="WD40"/>
    <property type="match status" value="7"/>
</dbReference>
<name>A0A2K1K2V4_PHYPA</name>
<proteinExistence type="predicted"/>
<feature type="domain" description="Pre-mRNA processing factor 4 (PRP4)-like" evidence="5">
    <location>
        <begin position="90"/>
        <end position="143"/>
    </location>
</feature>
<feature type="region of interest" description="Disordered" evidence="4">
    <location>
        <begin position="1"/>
        <end position="53"/>
    </location>
</feature>
<dbReference type="Gramene" id="Pp3c9_11970V3.3">
    <property type="protein sequence ID" value="Pp3c9_11970V3.3"/>
    <property type="gene ID" value="Pp3c9_11970"/>
</dbReference>
<dbReference type="STRING" id="3218.A0A2K1K2V4"/>
<dbReference type="InterPro" id="IPR019775">
    <property type="entry name" value="WD40_repeat_CS"/>
</dbReference>
<dbReference type="Gramene" id="Pp3c9_11970V3.1">
    <property type="protein sequence ID" value="Pp3c9_11970V3.1"/>
    <property type="gene ID" value="Pp3c9_11970"/>
</dbReference>
<keyword evidence="2" id="KW-0677">Repeat</keyword>
<dbReference type="CDD" id="cd00200">
    <property type="entry name" value="WD40"/>
    <property type="match status" value="1"/>
</dbReference>
<dbReference type="GeneID" id="112286895"/>
<dbReference type="PRINTS" id="PR00320">
    <property type="entry name" value="GPROTEINBRPT"/>
</dbReference>
<dbReference type="SMART" id="SM00320">
    <property type="entry name" value="WD40"/>
    <property type="match status" value="7"/>
</dbReference>
<accession>A0A2K1K2V4</accession>
<feature type="repeat" description="WD" evidence="3">
    <location>
        <begin position="319"/>
        <end position="360"/>
    </location>
</feature>
<organism evidence="6">
    <name type="scientific">Physcomitrium patens</name>
    <name type="common">Spreading-leaved earth moss</name>
    <name type="synonym">Physcomitrella patens</name>
    <dbReference type="NCBI Taxonomy" id="3218"/>
    <lineage>
        <taxon>Eukaryota</taxon>
        <taxon>Viridiplantae</taxon>
        <taxon>Streptophyta</taxon>
        <taxon>Embryophyta</taxon>
        <taxon>Bryophyta</taxon>
        <taxon>Bryophytina</taxon>
        <taxon>Bryopsida</taxon>
        <taxon>Funariidae</taxon>
        <taxon>Funariales</taxon>
        <taxon>Funariaceae</taxon>
        <taxon>Physcomitrium</taxon>
    </lineage>
</organism>
<dbReference type="Gene3D" id="4.10.280.110">
    <property type="entry name" value="Pre-mRNA processing factor 4 domain"/>
    <property type="match status" value="1"/>
</dbReference>
<evidence type="ECO:0000256" key="1">
    <source>
        <dbReference type="ARBA" id="ARBA00022574"/>
    </source>
</evidence>
<keyword evidence="1 3" id="KW-0853">WD repeat</keyword>
<feature type="repeat" description="WD" evidence="3">
    <location>
        <begin position="227"/>
        <end position="268"/>
    </location>
</feature>
<dbReference type="Gramene" id="Pp3c9_11970V3.4">
    <property type="protein sequence ID" value="Pp3c9_11970V3.4"/>
    <property type="gene ID" value="Pp3c9_11970"/>
</dbReference>
<dbReference type="InterPro" id="IPR036285">
    <property type="entry name" value="PRP4-like_sf"/>
</dbReference>
<reference evidence="6 8" key="2">
    <citation type="journal article" date="2018" name="Plant J.">
        <title>The Physcomitrella patens chromosome-scale assembly reveals moss genome structure and evolution.</title>
        <authorList>
            <person name="Lang D."/>
            <person name="Ullrich K.K."/>
            <person name="Murat F."/>
            <person name="Fuchs J."/>
            <person name="Jenkins J."/>
            <person name="Haas F.B."/>
            <person name="Piednoel M."/>
            <person name="Gundlach H."/>
            <person name="Van Bel M."/>
            <person name="Meyberg R."/>
            <person name="Vives C."/>
            <person name="Morata J."/>
            <person name="Symeonidi A."/>
            <person name="Hiss M."/>
            <person name="Muchero W."/>
            <person name="Kamisugi Y."/>
            <person name="Saleh O."/>
            <person name="Blanc G."/>
            <person name="Decker E.L."/>
            <person name="van Gessel N."/>
            <person name="Grimwood J."/>
            <person name="Hayes R.D."/>
            <person name="Graham S.W."/>
            <person name="Gunter L.E."/>
            <person name="McDaniel S.F."/>
            <person name="Hoernstein S.N.W."/>
            <person name="Larsson A."/>
            <person name="Li F.W."/>
            <person name="Perroud P.F."/>
            <person name="Phillips J."/>
            <person name="Ranjan P."/>
            <person name="Rokshar D.S."/>
            <person name="Rothfels C.J."/>
            <person name="Schneider L."/>
            <person name="Shu S."/>
            <person name="Stevenson D.W."/>
            <person name="Thummler F."/>
            <person name="Tillich M."/>
            <person name="Villarreal Aguilar J.C."/>
            <person name="Widiez T."/>
            <person name="Wong G.K."/>
            <person name="Wymore A."/>
            <person name="Zhang Y."/>
            <person name="Zimmer A.D."/>
            <person name="Quatrano R.S."/>
            <person name="Mayer K.F.X."/>
            <person name="Goodstein D."/>
            <person name="Casacuberta J.M."/>
            <person name="Vandepoele K."/>
            <person name="Reski R."/>
            <person name="Cuming A.C."/>
            <person name="Tuskan G.A."/>
            <person name="Maumus F."/>
            <person name="Salse J."/>
            <person name="Schmutz J."/>
            <person name="Rensing S.A."/>
        </authorList>
    </citation>
    <scope>NUCLEOTIDE SEQUENCE [LARGE SCALE GENOMIC DNA]</scope>
    <source>
        <strain evidence="7 8">cv. Gransden 2004</strain>
    </source>
</reference>
<dbReference type="EnsemblPlants" id="Pp3c9_11970V3.4">
    <property type="protein sequence ID" value="Pp3c9_11970V3.4"/>
    <property type="gene ID" value="Pp3c9_11970"/>
</dbReference>
<dbReference type="SMART" id="SM00500">
    <property type="entry name" value="SFM"/>
    <property type="match status" value="1"/>
</dbReference>
<keyword evidence="8" id="KW-1185">Reference proteome</keyword>
<dbReference type="InterPro" id="IPR020472">
    <property type="entry name" value="WD40_PAC1"/>
</dbReference>
<evidence type="ECO:0000313" key="8">
    <source>
        <dbReference type="Proteomes" id="UP000006727"/>
    </source>
</evidence>
<evidence type="ECO:0000256" key="4">
    <source>
        <dbReference type="SAM" id="MobiDB-lite"/>
    </source>
</evidence>
<dbReference type="SUPFAM" id="SSF158230">
    <property type="entry name" value="PRP4-like"/>
    <property type="match status" value="1"/>
</dbReference>
<dbReference type="PROSITE" id="PS50082">
    <property type="entry name" value="WD_REPEATS_2"/>
    <property type="match status" value="6"/>
</dbReference>
<feature type="repeat" description="WD" evidence="3">
    <location>
        <begin position="403"/>
        <end position="444"/>
    </location>
</feature>
<feature type="repeat" description="WD" evidence="3">
    <location>
        <begin position="445"/>
        <end position="487"/>
    </location>
</feature>
<dbReference type="InterPro" id="IPR036322">
    <property type="entry name" value="WD40_repeat_dom_sf"/>
</dbReference>
<evidence type="ECO:0000313" key="7">
    <source>
        <dbReference type="EnsemblPlants" id="Pp3c9_11970V3.1"/>
    </source>
</evidence>
<reference evidence="7" key="3">
    <citation type="submission" date="2020-12" db="UniProtKB">
        <authorList>
            <consortium name="EnsemblPlants"/>
        </authorList>
    </citation>
    <scope>IDENTIFICATION</scope>
</reference>
<dbReference type="InterPro" id="IPR015943">
    <property type="entry name" value="WD40/YVTN_repeat-like_dom_sf"/>
</dbReference>
<dbReference type="Proteomes" id="UP000006727">
    <property type="component" value="Chromosome 9"/>
</dbReference>
<feature type="repeat" description="WD" evidence="3">
    <location>
        <begin position="488"/>
        <end position="520"/>
    </location>
</feature>
<dbReference type="RefSeq" id="XP_024385032.1">
    <property type="nucleotide sequence ID" value="XM_024529264.2"/>
</dbReference>
<dbReference type="PROSITE" id="PS00678">
    <property type="entry name" value="WD_REPEATS_1"/>
    <property type="match status" value="3"/>
</dbReference>
<evidence type="ECO:0000313" key="6">
    <source>
        <dbReference type="EMBL" id="PNR48111.1"/>
    </source>
</evidence>
<evidence type="ECO:0000256" key="2">
    <source>
        <dbReference type="ARBA" id="ARBA00022737"/>
    </source>
</evidence>
<dbReference type="PaxDb" id="3218-PP1S29_244V6.1"/>
<dbReference type="FunCoup" id="A0A2K1K2V4">
    <property type="interactions" value="3855"/>
</dbReference>
<evidence type="ECO:0000256" key="3">
    <source>
        <dbReference type="PROSITE-ProRule" id="PRU00221"/>
    </source>
</evidence>
<dbReference type="InterPro" id="IPR014906">
    <property type="entry name" value="PRP4-like"/>
</dbReference>
<dbReference type="EnsemblPlants" id="Pp3c9_11970V3.3">
    <property type="protein sequence ID" value="Pp3c9_11970V3.3"/>
    <property type="gene ID" value="Pp3c9_11970"/>
</dbReference>
<dbReference type="PANTHER" id="PTHR19846">
    <property type="entry name" value="WD40 REPEAT PROTEIN"/>
    <property type="match status" value="1"/>
</dbReference>
<dbReference type="GO" id="GO:0030621">
    <property type="term" value="F:U4 snRNA binding"/>
    <property type="evidence" value="ECO:0000318"/>
    <property type="project" value="GO_Central"/>
</dbReference>
<reference evidence="6 8" key="1">
    <citation type="journal article" date="2008" name="Science">
        <title>The Physcomitrella genome reveals evolutionary insights into the conquest of land by plants.</title>
        <authorList>
            <person name="Rensing S."/>
            <person name="Lang D."/>
            <person name="Zimmer A."/>
            <person name="Terry A."/>
            <person name="Salamov A."/>
            <person name="Shapiro H."/>
            <person name="Nishiyama T."/>
            <person name="Perroud P.-F."/>
            <person name="Lindquist E."/>
            <person name="Kamisugi Y."/>
            <person name="Tanahashi T."/>
            <person name="Sakakibara K."/>
            <person name="Fujita T."/>
            <person name="Oishi K."/>
            <person name="Shin-I T."/>
            <person name="Kuroki Y."/>
            <person name="Toyoda A."/>
            <person name="Suzuki Y."/>
            <person name="Hashimoto A."/>
            <person name="Yamaguchi K."/>
            <person name="Sugano A."/>
            <person name="Kohara Y."/>
            <person name="Fujiyama A."/>
            <person name="Anterola A."/>
            <person name="Aoki S."/>
            <person name="Ashton N."/>
            <person name="Barbazuk W.B."/>
            <person name="Barker E."/>
            <person name="Bennetzen J."/>
            <person name="Bezanilla M."/>
            <person name="Blankenship R."/>
            <person name="Cho S.H."/>
            <person name="Dutcher S."/>
            <person name="Estelle M."/>
            <person name="Fawcett J.A."/>
            <person name="Gundlach H."/>
            <person name="Hanada K."/>
            <person name="Heyl A."/>
            <person name="Hicks K.A."/>
            <person name="Hugh J."/>
            <person name="Lohr M."/>
            <person name="Mayer K."/>
            <person name="Melkozernov A."/>
            <person name="Murata T."/>
            <person name="Nelson D."/>
            <person name="Pils B."/>
            <person name="Prigge M."/>
            <person name="Reiss B."/>
            <person name="Renner T."/>
            <person name="Rombauts S."/>
            <person name="Rushton P."/>
            <person name="Sanderfoot A."/>
            <person name="Schween G."/>
            <person name="Shiu S.-H."/>
            <person name="Stueber K."/>
            <person name="Theodoulou F.L."/>
            <person name="Tu H."/>
            <person name="Van de Peer Y."/>
            <person name="Verrier P.J."/>
            <person name="Waters E."/>
            <person name="Wood A."/>
            <person name="Yang L."/>
            <person name="Cove D."/>
            <person name="Cuming A."/>
            <person name="Hasebe M."/>
            <person name="Lucas S."/>
            <person name="Mishler D.B."/>
            <person name="Reski R."/>
            <person name="Grigoriev I."/>
            <person name="Quatrano R.S."/>
            <person name="Boore J.L."/>
        </authorList>
    </citation>
    <scope>NUCLEOTIDE SEQUENCE [LARGE SCALE GENOMIC DNA]</scope>
    <source>
        <strain evidence="7 8">cv. Gransden 2004</strain>
    </source>
</reference>
<dbReference type="OrthoDB" id="540662at2759"/>
<dbReference type="GO" id="GO:0046540">
    <property type="term" value="C:U4/U6 x U5 tri-snRNP complex"/>
    <property type="evidence" value="ECO:0000318"/>
    <property type="project" value="GO_Central"/>
</dbReference>
<dbReference type="KEGG" id="ppp:112286895"/>
<dbReference type="GO" id="GO:0000398">
    <property type="term" value="P:mRNA splicing, via spliceosome"/>
    <property type="evidence" value="ECO:0000318"/>
    <property type="project" value="GO_Central"/>
</dbReference>
<dbReference type="EnsemblPlants" id="Pp3c9_11970V3.1">
    <property type="protein sequence ID" value="Pp3c9_11970V3.1"/>
    <property type="gene ID" value="Pp3c9_11970"/>
</dbReference>
<gene>
    <name evidence="7" type="primary">LOC112286895</name>
    <name evidence="6" type="ORF">PHYPA_012584</name>
</gene>